<evidence type="ECO:0000313" key="3">
    <source>
        <dbReference type="Proteomes" id="UP000663801"/>
    </source>
</evidence>
<dbReference type="PANTHER" id="PTHR43245">
    <property type="entry name" value="BIFUNCTIONAL POLYMYXIN RESISTANCE PROTEIN ARNA"/>
    <property type="match status" value="1"/>
</dbReference>
<keyword evidence="3" id="KW-1185">Reference proteome</keyword>
<dbReference type="InterPro" id="IPR050177">
    <property type="entry name" value="Lipid_A_modif_metabolic_enz"/>
</dbReference>
<dbReference type="AlphaFoldDB" id="A0A938YEX5"/>
<dbReference type="InterPro" id="IPR036291">
    <property type="entry name" value="NAD(P)-bd_dom_sf"/>
</dbReference>
<dbReference type="SUPFAM" id="SSF51735">
    <property type="entry name" value="NAD(P)-binding Rossmann-fold domains"/>
    <property type="match status" value="1"/>
</dbReference>
<proteinExistence type="predicted"/>
<gene>
    <name evidence="2" type="ORF">JL107_08210</name>
</gene>
<organism evidence="2 3">
    <name type="scientific">Nakamurella flavida</name>
    <dbReference type="NCBI Taxonomy" id="363630"/>
    <lineage>
        <taxon>Bacteria</taxon>
        <taxon>Bacillati</taxon>
        <taxon>Actinomycetota</taxon>
        <taxon>Actinomycetes</taxon>
        <taxon>Nakamurellales</taxon>
        <taxon>Nakamurellaceae</taxon>
        <taxon>Nakamurella</taxon>
    </lineage>
</organism>
<feature type="domain" description="NAD-dependent epimerase/dehydratase" evidence="1">
    <location>
        <begin position="3"/>
        <end position="238"/>
    </location>
</feature>
<evidence type="ECO:0000259" key="1">
    <source>
        <dbReference type="Pfam" id="PF01370"/>
    </source>
</evidence>
<accession>A0A938YEX5</accession>
<comment type="caution">
    <text evidence="2">The sequence shown here is derived from an EMBL/GenBank/DDBJ whole genome shotgun (WGS) entry which is preliminary data.</text>
</comment>
<dbReference type="RefSeq" id="WP_205256532.1">
    <property type="nucleotide sequence ID" value="NZ_BAAAPV010000001.1"/>
</dbReference>
<reference evidence="2" key="1">
    <citation type="submission" date="2021-01" db="EMBL/GenBank/DDBJ databases">
        <title>KCTC 19127 draft genome.</title>
        <authorList>
            <person name="An D."/>
        </authorList>
    </citation>
    <scope>NUCLEOTIDE SEQUENCE</scope>
    <source>
        <strain evidence="2">KCTC 19127</strain>
    </source>
</reference>
<name>A0A938YEX5_9ACTN</name>
<dbReference type="Gene3D" id="3.40.50.720">
    <property type="entry name" value="NAD(P)-binding Rossmann-like Domain"/>
    <property type="match status" value="1"/>
</dbReference>
<protein>
    <submittedName>
        <fullName evidence="2">NAD-dependent epimerase/dehydratase family protein</fullName>
    </submittedName>
</protein>
<dbReference type="Proteomes" id="UP000663801">
    <property type="component" value="Unassembled WGS sequence"/>
</dbReference>
<evidence type="ECO:0000313" key="2">
    <source>
        <dbReference type="EMBL" id="MBM9476420.1"/>
    </source>
</evidence>
<dbReference type="EMBL" id="JAERWL010000007">
    <property type="protein sequence ID" value="MBM9476420.1"/>
    <property type="molecule type" value="Genomic_DNA"/>
</dbReference>
<dbReference type="Pfam" id="PF01370">
    <property type="entry name" value="Epimerase"/>
    <property type="match status" value="1"/>
</dbReference>
<dbReference type="InterPro" id="IPR001509">
    <property type="entry name" value="Epimerase_deHydtase"/>
</dbReference>
<sequence>MRIAVVGASGNIGTALLRALQADGRQHEVIGVVRRPPPPEPPYDAVLWHALDIADPVAPERLAAIVAGVDVVVNLAWGFQPSHDPAYLERVGVGGTRAVLDAVRTAGVGHLVHMSSVGTYSPARSGQRVTEDYPRDGIPSSPYSQHKAAAERLLDRAERDAGEDLLIARMRPGLVLQRAAGSSLLRYGLPALVPAAVLRWLPLLPLDQQFCVPVVHSDDVADAIVRVVEQRAGGAFNLSAEPSIGRREVAAALGAKAVQLPAKVLRGAADLAWRLHLQPLDPGWIDLAFGVPLLDTTRARDVLGWAPTVDARRALGELIEGMRDRDATASPVLRRRSTREQLTDLLTVGPITRRRKS</sequence>